<feature type="compositionally biased region" description="Low complexity" evidence="1">
    <location>
        <begin position="78"/>
        <end position="95"/>
    </location>
</feature>
<name>A0ABD3P758_9STRA</name>
<dbReference type="Proteomes" id="UP001530400">
    <property type="component" value="Unassembled WGS sequence"/>
</dbReference>
<dbReference type="EMBL" id="JALLPJ020000759">
    <property type="protein sequence ID" value="KAL3783607.1"/>
    <property type="molecule type" value="Genomic_DNA"/>
</dbReference>
<reference evidence="2 3" key="1">
    <citation type="submission" date="2024-10" db="EMBL/GenBank/DDBJ databases">
        <title>Updated reference genomes for cyclostephanoid diatoms.</title>
        <authorList>
            <person name="Roberts W.R."/>
            <person name="Alverson A.J."/>
        </authorList>
    </citation>
    <scope>NUCLEOTIDE SEQUENCE [LARGE SCALE GENOMIC DNA]</scope>
    <source>
        <strain evidence="2 3">AJA010-31</strain>
    </source>
</reference>
<evidence type="ECO:0008006" key="4">
    <source>
        <dbReference type="Google" id="ProtNLM"/>
    </source>
</evidence>
<evidence type="ECO:0000256" key="1">
    <source>
        <dbReference type="SAM" id="MobiDB-lite"/>
    </source>
</evidence>
<proteinExistence type="predicted"/>
<gene>
    <name evidence="2" type="ORF">ACHAWO_004435</name>
</gene>
<organism evidence="2 3">
    <name type="scientific">Cyclotella atomus</name>
    <dbReference type="NCBI Taxonomy" id="382360"/>
    <lineage>
        <taxon>Eukaryota</taxon>
        <taxon>Sar</taxon>
        <taxon>Stramenopiles</taxon>
        <taxon>Ochrophyta</taxon>
        <taxon>Bacillariophyta</taxon>
        <taxon>Coscinodiscophyceae</taxon>
        <taxon>Thalassiosirophycidae</taxon>
        <taxon>Stephanodiscales</taxon>
        <taxon>Stephanodiscaceae</taxon>
        <taxon>Cyclotella</taxon>
    </lineage>
</organism>
<comment type="caution">
    <text evidence="2">The sequence shown here is derived from an EMBL/GenBank/DDBJ whole genome shotgun (WGS) entry which is preliminary data.</text>
</comment>
<sequence>RPRGKVLGVGQHPAVGIINGDGGKRQTVYYSNIMSNTKSSESRLNSPISQRSSRRDILDDIRNDQELLLGDDPVEQDQSVPPSSSSNRLSQSSRLASFNRRTSLIPMDNLQREVDMALEMFSHENSDDDDELLENNHQSFSIEKGPRFESEESGSYPGTASTSLATSCDYDLSDCDGNKMEADVEQTPRLEGLSLKHRTRSLLSLPLSLLPSKPLMNCLSEEESDCNFDAVVGKKLASLGITYEQHRDRSYMIDFGEIRSEMEPFLASARVQRDEARKQVLDTFNTIIHPNGASRRGSLGDGPIHIGSNFGVPYPDLRNKTSFLYDVDSYPLDRLLADTLGVEDLSKIHLEHTTKDKARLMAPLQNRGQRRAFHRCFDSFVTSHVIPLLHSQALSKDIFYSNRHQLRQGKPQRIIYRYQAFPTINIVRPGECSIGPHCDLTQGHSIGNISFHIPLTAAFGTNAVHVESRPGREDWHPLSTKSPGLGYHFDGARCLHFNLRNETDITRVSINFSVAITRDCNETEYDPDDQLCCPQLLRDEFSCGKEGYYEEVTVNVGDVNRSFLPGPVAMKRPCSQNRLYDPDERLGFPFAM</sequence>
<dbReference type="AlphaFoldDB" id="A0ABD3P758"/>
<feature type="non-terminal residue" evidence="2">
    <location>
        <position position="1"/>
    </location>
</feature>
<protein>
    <recommendedName>
        <fullName evidence="4">Aspartyl/asparaginy/proline hydroxylase domain-containing protein</fullName>
    </recommendedName>
</protein>
<feature type="region of interest" description="Disordered" evidence="1">
    <location>
        <begin position="67"/>
        <end position="95"/>
    </location>
</feature>
<keyword evidence="3" id="KW-1185">Reference proteome</keyword>
<accession>A0ABD3P758</accession>
<feature type="region of interest" description="Disordered" evidence="1">
    <location>
        <begin position="140"/>
        <end position="163"/>
    </location>
</feature>
<evidence type="ECO:0000313" key="3">
    <source>
        <dbReference type="Proteomes" id="UP001530400"/>
    </source>
</evidence>
<evidence type="ECO:0000313" key="2">
    <source>
        <dbReference type="EMBL" id="KAL3783607.1"/>
    </source>
</evidence>